<proteinExistence type="predicted"/>
<evidence type="ECO:0000313" key="1">
    <source>
        <dbReference type="EMBL" id="PUE00657.1"/>
    </source>
</evidence>
<dbReference type="AlphaFoldDB" id="A0A657PYH7"/>
<reference evidence="1 2" key="1">
    <citation type="submission" date="2018-01" db="EMBL/GenBank/DDBJ databases">
        <title>Novel co-symbiosis in the lucinid bivalve Phacoides pectinatus.</title>
        <authorList>
            <person name="Lim S.J."/>
            <person name="Davis B.G."/>
            <person name="Gill D.E."/>
            <person name="Engel A.S."/>
            <person name="Anderson L.C."/>
            <person name="Campbell B.J."/>
        </authorList>
    </citation>
    <scope>NUCLEOTIDE SEQUENCE [LARGE SCALE GENOMIC DNA]</scope>
    <source>
        <strain evidence="1">N3_P5</strain>
    </source>
</reference>
<protein>
    <submittedName>
        <fullName evidence="1">Uncharacterized protein</fullName>
    </submittedName>
</protein>
<comment type="caution">
    <text evidence="1">The sequence shown here is derived from an EMBL/GenBank/DDBJ whole genome shotgun (WGS) entry which is preliminary data.</text>
</comment>
<dbReference type="EMBL" id="PQCO01000217">
    <property type="protein sequence ID" value="PUE00657.1"/>
    <property type="molecule type" value="Genomic_DNA"/>
</dbReference>
<organism evidence="1 2">
    <name type="scientific">Candidatus Sedimenticola endophacoides</name>
    <dbReference type="NCBI Taxonomy" id="2548426"/>
    <lineage>
        <taxon>Bacteria</taxon>
        <taxon>Pseudomonadati</taxon>
        <taxon>Pseudomonadota</taxon>
        <taxon>Gammaproteobacteria</taxon>
        <taxon>Chromatiales</taxon>
        <taxon>Sedimenticolaceae</taxon>
        <taxon>Sedimenticola</taxon>
    </lineage>
</organism>
<gene>
    <name evidence="1" type="ORF">C3L24_09055</name>
</gene>
<name>A0A657PYH7_9GAMM</name>
<accession>A0A657PYH7</accession>
<sequence>MGLKEFQKAIRSCYSDYNVAGFLKALSDFKKEPDFKRYYRKLVQQQKITPGTTDVTAVVNALVRELEQAGPEASALMPGNNFYDIAEYLKLHFNSAVSEAYLETQMPGEFVLRAREGVVDGGGKRLTETMVEQYKQELMRLDVCRDALSDALENCSHFPRERCIMLSKSLSKLFQHLKELPQHDERLKSLVGRVVELGGVNSKVKMAFLADSDQTLAFVFFQRCLEQGTEPTFLQMAAFHVAVKRLFGFIKEGQLLTEEEFKLYWGAVRRFLNYRSPVAVATEARPILVETLEQIGSDHKALMKRLSETFVEEYQSAEDLMMVRYRVIETELLYTKEYLARIQSEENISDEQDKRIELAAEKVCFLQDIFPTPGWKMELAHSANMLDLERSAFGVSAEITPKQLTDWIRIYAILFSNSDLVEQTDKEINFLVMRQLISNLTTYHLVQNITQLKRMVNTLLAASTEDVVDRIHLFHEALKIKLLGLIHPTQGNRKTFQAMIDELGFIKDEKTQYLIADTFKGFQHIADAFTEVANDYFIKDQAALHKESQELYNDICNQCMRGMLVRNKHRRVKRKPGKGDSSSKPWFSRVFAS</sequence>
<evidence type="ECO:0000313" key="2">
    <source>
        <dbReference type="Proteomes" id="UP000250928"/>
    </source>
</evidence>
<dbReference type="Proteomes" id="UP000250928">
    <property type="component" value="Unassembled WGS sequence"/>
</dbReference>